<sequence>MVNLLNNTKTKPKTLKELQNIPCLFVAFFLGFVSPVRYCSQFPITFAVVGSLLEDLLFRGHNETVVQKADDSKMSSGPGIKLRTCQIQSPDPIHEI</sequence>
<organism evidence="2 3">
    <name type="scientific">Populus alba x Populus x berolinensis</name>
    <dbReference type="NCBI Taxonomy" id="444605"/>
    <lineage>
        <taxon>Eukaryota</taxon>
        <taxon>Viridiplantae</taxon>
        <taxon>Streptophyta</taxon>
        <taxon>Embryophyta</taxon>
        <taxon>Tracheophyta</taxon>
        <taxon>Spermatophyta</taxon>
        <taxon>Magnoliopsida</taxon>
        <taxon>eudicotyledons</taxon>
        <taxon>Gunneridae</taxon>
        <taxon>Pentapetalae</taxon>
        <taxon>rosids</taxon>
        <taxon>fabids</taxon>
        <taxon>Malpighiales</taxon>
        <taxon>Salicaceae</taxon>
        <taxon>Saliceae</taxon>
        <taxon>Populus</taxon>
    </lineage>
</organism>
<keyword evidence="1" id="KW-1133">Transmembrane helix</keyword>
<protein>
    <submittedName>
        <fullName evidence="2">Uncharacterized protein</fullName>
    </submittedName>
</protein>
<dbReference type="Proteomes" id="UP001164929">
    <property type="component" value="Chromosome 6"/>
</dbReference>
<gene>
    <name evidence="2" type="ORF">NC653_015756</name>
</gene>
<keyword evidence="1" id="KW-0812">Transmembrane</keyword>
<proteinExistence type="predicted"/>
<comment type="caution">
    <text evidence="2">The sequence shown here is derived from an EMBL/GenBank/DDBJ whole genome shotgun (WGS) entry which is preliminary data.</text>
</comment>
<dbReference type="AlphaFoldDB" id="A0AAD6QLA2"/>
<accession>A0AAD6QLA2</accession>
<name>A0AAD6QLA2_9ROSI</name>
<evidence type="ECO:0000313" key="2">
    <source>
        <dbReference type="EMBL" id="KAJ6992466.1"/>
    </source>
</evidence>
<reference evidence="2" key="1">
    <citation type="journal article" date="2023" name="Mol. Ecol. Resour.">
        <title>Chromosome-level genome assembly of a triploid poplar Populus alba 'Berolinensis'.</title>
        <authorList>
            <person name="Chen S."/>
            <person name="Yu Y."/>
            <person name="Wang X."/>
            <person name="Wang S."/>
            <person name="Zhang T."/>
            <person name="Zhou Y."/>
            <person name="He R."/>
            <person name="Meng N."/>
            <person name="Wang Y."/>
            <person name="Liu W."/>
            <person name="Liu Z."/>
            <person name="Liu J."/>
            <person name="Guo Q."/>
            <person name="Huang H."/>
            <person name="Sederoff R.R."/>
            <person name="Wang G."/>
            <person name="Qu G."/>
            <person name="Chen S."/>
        </authorList>
    </citation>
    <scope>NUCLEOTIDE SEQUENCE</scope>
    <source>
        <strain evidence="2">SC-2020</strain>
    </source>
</reference>
<dbReference type="EMBL" id="JAQIZT010000006">
    <property type="protein sequence ID" value="KAJ6992466.1"/>
    <property type="molecule type" value="Genomic_DNA"/>
</dbReference>
<evidence type="ECO:0000256" key="1">
    <source>
        <dbReference type="SAM" id="Phobius"/>
    </source>
</evidence>
<feature type="transmembrane region" description="Helical" evidence="1">
    <location>
        <begin position="21"/>
        <end position="38"/>
    </location>
</feature>
<keyword evidence="1" id="KW-0472">Membrane</keyword>
<keyword evidence="3" id="KW-1185">Reference proteome</keyword>
<evidence type="ECO:0000313" key="3">
    <source>
        <dbReference type="Proteomes" id="UP001164929"/>
    </source>
</evidence>